<reference evidence="1" key="1">
    <citation type="submission" date="2022-11" db="EMBL/GenBank/DDBJ databases">
        <title>beta-Carotene-producing bacterium, Jeongeuplla avenae sp. nov., alleviates the salt stress of Arabidopsis seedlings.</title>
        <authorList>
            <person name="Jiang L."/>
            <person name="Lee J."/>
        </authorList>
    </citation>
    <scope>NUCLEOTIDE SEQUENCE</scope>
    <source>
        <strain evidence="1">DY_R2A_6</strain>
    </source>
</reference>
<dbReference type="Proteomes" id="UP001163223">
    <property type="component" value="Chromosome"/>
</dbReference>
<gene>
    <name evidence="1" type="ORF">OXU80_21145</name>
</gene>
<evidence type="ECO:0000313" key="1">
    <source>
        <dbReference type="EMBL" id="WAJ27333.1"/>
    </source>
</evidence>
<name>A0ACD4NKD8_9HYPH</name>
<sequence>MTALRFAAVGLNHNHIYGQVDCLLREGAELVGFVSPEDDLAAEFAAKYPQAPRLDDRRRVLEDDSIELIVSAAVPADRAGIAVEAMRAGKDVMLDKPGMTTFAQLDELRRVQAETGRILSILYSEHFENRATVRAGELVKSGAIGRVVSTAGFGPHRMRKEQRPGWFFERERYGGILVDIASHQCEQFLFFTGETKAEVLSARVFNRAHPDRPGLQDTGDIHLATAEATGFVRVDWFTPDGLPVWGDGRLFITGTEGMIELRKYVDIAGRPGTDHLFLTDAKGVRHFDCSDGDLPYARQLIADIRNRTQTAMPQDRCFAAMELALTAQALAEGAHA</sequence>
<proteinExistence type="predicted"/>
<dbReference type="EMBL" id="CP113520">
    <property type="protein sequence ID" value="WAJ27333.1"/>
    <property type="molecule type" value="Genomic_DNA"/>
</dbReference>
<organism evidence="1 2">
    <name type="scientific">Antarcticirhabdus aurantiaca</name>
    <dbReference type="NCBI Taxonomy" id="2606717"/>
    <lineage>
        <taxon>Bacteria</taxon>
        <taxon>Pseudomonadati</taxon>
        <taxon>Pseudomonadota</taxon>
        <taxon>Alphaproteobacteria</taxon>
        <taxon>Hyphomicrobiales</taxon>
        <taxon>Aurantimonadaceae</taxon>
        <taxon>Antarcticirhabdus</taxon>
    </lineage>
</organism>
<accession>A0ACD4NKD8</accession>
<protein>
    <submittedName>
        <fullName evidence="1">Gfo/Idh/MocA family oxidoreductase</fullName>
    </submittedName>
</protein>
<keyword evidence="2" id="KW-1185">Reference proteome</keyword>
<evidence type="ECO:0000313" key="2">
    <source>
        <dbReference type="Proteomes" id="UP001163223"/>
    </source>
</evidence>